<proteinExistence type="predicted"/>
<name>A0A242ZDF9_9BACI</name>
<sequence>MFYRKIGTTDSVKEKEFEIEEKFEEVDIKLD</sequence>
<comment type="caution">
    <text evidence="1">The sequence shown here is derived from an EMBL/GenBank/DDBJ whole genome shotgun (WGS) entry which is preliminary data.</text>
</comment>
<accession>A0A242ZDF9</accession>
<accession>A0A2C3UWZ0</accession>
<evidence type="ECO:0000313" key="2">
    <source>
        <dbReference type="Proteomes" id="UP000194945"/>
    </source>
</evidence>
<organism evidence="1 2">
    <name type="scientific">Bacillus wiedmannii</name>
    <dbReference type="NCBI Taxonomy" id="1890302"/>
    <lineage>
        <taxon>Bacteria</taxon>
        <taxon>Bacillati</taxon>
        <taxon>Bacillota</taxon>
        <taxon>Bacilli</taxon>
        <taxon>Bacillales</taxon>
        <taxon>Bacillaceae</taxon>
        <taxon>Bacillus</taxon>
        <taxon>Bacillus cereus group</taxon>
    </lineage>
</organism>
<evidence type="ECO:0000313" key="1">
    <source>
        <dbReference type="EMBL" id="OTX90523.1"/>
    </source>
</evidence>
<dbReference type="AlphaFoldDB" id="A0A242ZDF9"/>
<dbReference type="Proteomes" id="UP000194945">
    <property type="component" value="Unassembled WGS sequence"/>
</dbReference>
<reference evidence="1 2" key="1">
    <citation type="submission" date="2016-10" db="EMBL/GenBank/DDBJ databases">
        <title>Comparative genomics of Bacillus thuringiensis reveals a path to pathogens against multiple invertebrate hosts.</title>
        <authorList>
            <person name="Zheng J."/>
            <person name="Gao Q."/>
            <person name="Liu H."/>
            <person name="Peng D."/>
            <person name="Ruan L."/>
            <person name="Sun M."/>
        </authorList>
    </citation>
    <scope>NUCLEOTIDE SEQUENCE [LARGE SCALE GENOMIC DNA]</scope>
    <source>
        <strain evidence="1">BGSC 4BK1</strain>
    </source>
</reference>
<dbReference type="EMBL" id="NFDE01000042">
    <property type="protein sequence ID" value="OTX90523.1"/>
    <property type="molecule type" value="Genomic_DNA"/>
</dbReference>
<gene>
    <name evidence="1" type="ORF">BK730_08660</name>
</gene>
<protein>
    <submittedName>
        <fullName evidence="1">Uncharacterized protein</fullName>
    </submittedName>
</protein>